<accession>A0AAN2C976</accession>
<reference evidence="7 8" key="1">
    <citation type="journal article" date="2022" name="ISME Commun">
        <title>Vulcanimicrobium alpinus gen. nov. sp. nov., the first cultivated representative of the candidate phylum 'Eremiobacterota', is a metabolically versatile aerobic anoxygenic phototroph.</title>
        <authorList>
            <person name="Yabe S."/>
            <person name="Muto K."/>
            <person name="Abe K."/>
            <person name="Yokota A."/>
            <person name="Staudigel H."/>
            <person name="Tebo B.M."/>
        </authorList>
    </citation>
    <scope>NUCLEOTIDE SEQUENCE [LARGE SCALE GENOMIC DNA]</scope>
    <source>
        <strain evidence="7 8">WC8-2</strain>
    </source>
</reference>
<dbReference type="AlphaFoldDB" id="A0AAN2C976"/>
<comment type="cofactor">
    <cofactor evidence="1">
        <name>Zn(2+)</name>
        <dbReference type="ChEBI" id="CHEBI:29105"/>
    </cofactor>
</comment>
<dbReference type="Proteomes" id="UP001317532">
    <property type="component" value="Chromosome"/>
</dbReference>
<feature type="domain" description="Peptidase M14" evidence="6">
    <location>
        <begin position="1"/>
        <end position="261"/>
    </location>
</feature>
<comment type="similarity">
    <text evidence="5">Belongs to the peptidase M14 family.</text>
</comment>
<dbReference type="InterPro" id="IPR055438">
    <property type="entry name" value="AstE_AspA_cat"/>
</dbReference>
<dbReference type="GO" id="GO:0008270">
    <property type="term" value="F:zinc ion binding"/>
    <property type="evidence" value="ECO:0007669"/>
    <property type="project" value="InterPro"/>
</dbReference>
<keyword evidence="2" id="KW-0479">Metal-binding</keyword>
<evidence type="ECO:0000313" key="7">
    <source>
        <dbReference type="EMBL" id="BDE05698.1"/>
    </source>
</evidence>
<dbReference type="PROSITE" id="PS52035">
    <property type="entry name" value="PEPTIDASE_M14"/>
    <property type="match status" value="1"/>
</dbReference>
<dbReference type="RefSeq" id="WP_317996724.1">
    <property type="nucleotide sequence ID" value="NZ_AP025523.1"/>
</dbReference>
<keyword evidence="8" id="KW-1185">Reference proteome</keyword>
<dbReference type="EMBL" id="AP025523">
    <property type="protein sequence ID" value="BDE05698.1"/>
    <property type="molecule type" value="Genomic_DNA"/>
</dbReference>
<name>A0AAN2C976_UNVUL</name>
<gene>
    <name evidence="7" type="ORF">WPS_09740</name>
</gene>
<proteinExistence type="inferred from homology"/>
<evidence type="ECO:0000259" key="6">
    <source>
        <dbReference type="PROSITE" id="PS52035"/>
    </source>
</evidence>
<keyword evidence="4" id="KW-0862">Zinc</keyword>
<evidence type="ECO:0000313" key="8">
    <source>
        <dbReference type="Proteomes" id="UP001317532"/>
    </source>
</evidence>
<evidence type="ECO:0000256" key="4">
    <source>
        <dbReference type="ARBA" id="ARBA00022833"/>
    </source>
</evidence>
<dbReference type="Pfam" id="PF24827">
    <property type="entry name" value="AstE_AspA_cat"/>
    <property type="match status" value="1"/>
</dbReference>
<organism evidence="7 8">
    <name type="scientific">Vulcanimicrobium alpinum</name>
    <dbReference type="NCBI Taxonomy" id="3016050"/>
    <lineage>
        <taxon>Bacteria</taxon>
        <taxon>Bacillati</taxon>
        <taxon>Vulcanimicrobiota</taxon>
        <taxon>Vulcanimicrobiia</taxon>
        <taxon>Vulcanimicrobiales</taxon>
        <taxon>Vulcanimicrobiaceae</taxon>
        <taxon>Vulcanimicrobium</taxon>
    </lineage>
</organism>
<sequence>MTGAAAPSYDELAAAWRALRVRGIHVREVACVGAPRTLLMAELGESTAPAVTIAAGVHGDEPAAPWALLSLARDGLLDRRFAYRLWPCVNPTGYAAHTRVNAEGVDVNRSFSRGGTTPEARAIITANRDRRFVLALDLHEDFEADGSYLYEPLAPDAEDRFARPVVAALEAAGLPLQTIPDGFDLGTPEAETPPYRLEVGIVLVDADAELRMFSGLPSSLFHYRRGTPPLTFESPRTRPWDERIAAHRIFVTTVLTQLVSS</sequence>
<dbReference type="GO" id="GO:0004181">
    <property type="term" value="F:metallocarboxypeptidase activity"/>
    <property type="evidence" value="ECO:0007669"/>
    <property type="project" value="InterPro"/>
</dbReference>
<keyword evidence="3" id="KW-0378">Hydrolase</keyword>
<evidence type="ECO:0000256" key="5">
    <source>
        <dbReference type="PROSITE-ProRule" id="PRU01379"/>
    </source>
</evidence>
<evidence type="ECO:0000256" key="1">
    <source>
        <dbReference type="ARBA" id="ARBA00001947"/>
    </source>
</evidence>
<dbReference type="GO" id="GO:0016788">
    <property type="term" value="F:hydrolase activity, acting on ester bonds"/>
    <property type="evidence" value="ECO:0007669"/>
    <property type="project" value="InterPro"/>
</dbReference>
<dbReference type="SUPFAM" id="SSF53187">
    <property type="entry name" value="Zn-dependent exopeptidases"/>
    <property type="match status" value="1"/>
</dbReference>
<comment type="caution">
    <text evidence="5">Lacks conserved residue(s) required for the propagation of feature annotation.</text>
</comment>
<dbReference type="KEGG" id="vab:WPS_09740"/>
<evidence type="ECO:0000256" key="2">
    <source>
        <dbReference type="ARBA" id="ARBA00022723"/>
    </source>
</evidence>
<evidence type="ECO:0000256" key="3">
    <source>
        <dbReference type="ARBA" id="ARBA00022801"/>
    </source>
</evidence>
<dbReference type="InterPro" id="IPR000834">
    <property type="entry name" value="Peptidase_M14"/>
</dbReference>
<protein>
    <recommendedName>
        <fullName evidence="6">Peptidase M14 domain-containing protein</fullName>
    </recommendedName>
</protein>
<dbReference type="Gene3D" id="3.40.630.10">
    <property type="entry name" value="Zn peptidases"/>
    <property type="match status" value="1"/>
</dbReference>
<dbReference type="GO" id="GO:0006508">
    <property type="term" value="P:proteolysis"/>
    <property type="evidence" value="ECO:0007669"/>
    <property type="project" value="InterPro"/>
</dbReference>